<reference evidence="14 15" key="1">
    <citation type="submission" date="2016-04" db="EMBL/GenBank/DDBJ databases">
        <title>The genome of Intoshia linei affirms orthonectids as highly simplified spiralians.</title>
        <authorList>
            <person name="Mikhailov K.V."/>
            <person name="Slusarev G.S."/>
            <person name="Nikitin M.A."/>
            <person name="Logacheva M.D."/>
            <person name="Penin A."/>
            <person name="Aleoshin V."/>
            <person name="Panchin Y.V."/>
        </authorList>
    </citation>
    <scope>NUCLEOTIDE SEQUENCE [LARGE SCALE GENOMIC DNA]</scope>
    <source>
        <strain evidence="14">Intl2013</strain>
        <tissue evidence="14">Whole animal</tissue>
    </source>
</reference>
<dbReference type="InterPro" id="IPR046448">
    <property type="entry name" value="ECSIT_N"/>
</dbReference>
<dbReference type="PANTHER" id="PTHR13113">
    <property type="entry name" value="ECSIT EVOLUTIONARILY CONSERVED SIGNALING INTERMEDIATE IN TOLL PATHWAYS"/>
    <property type="match status" value="1"/>
</dbReference>
<evidence type="ECO:0000256" key="7">
    <source>
        <dbReference type="ARBA" id="ARBA00022588"/>
    </source>
</evidence>
<keyword evidence="12" id="KW-0472">Membrane</keyword>
<keyword evidence="12" id="KW-0812">Transmembrane</keyword>
<comment type="caution">
    <text evidence="14">The sequence shown here is derived from an EMBL/GenBank/DDBJ whole genome shotgun (WGS) entry which is preliminary data.</text>
</comment>
<dbReference type="GO" id="GO:0005739">
    <property type="term" value="C:mitochondrion"/>
    <property type="evidence" value="ECO:0007669"/>
    <property type="project" value="UniProtKB-SubCell"/>
</dbReference>
<dbReference type="OrthoDB" id="10064298at2759"/>
<evidence type="ECO:0000259" key="13">
    <source>
        <dbReference type="SMART" id="SM01284"/>
    </source>
</evidence>
<protein>
    <recommendedName>
        <fullName evidence="5">Evolutionarily conserved signaling intermediate in Toll pathway, mitochondrial</fullName>
    </recommendedName>
</protein>
<dbReference type="GO" id="GO:0005634">
    <property type="term" value="C:nucleus"/>
    <property type="evidence" value="ECO:0007669"/>
    <property type="project" value="UniProtKB-SubCell"/>
</dbReference>
<dbReference type="GO" id="GO:0007178">
    <property type="term" value="P:cell surface receptor protein serine/threonine kinase signaling pathway"/>
    <property type="evidence" value="ECO:0007669"/>
    <property type="project" value="TreeGrafter"/>
</dbReference>
<evidence type="ECO:0000256" key="9">
    <source>
        <dbReference type="ARBA" id="ARBA00022946"/>
    </source>
</evidence>
<dbReference type="InterPro" id="IPR029342">
    <property type="entry name" value="ECIST_C"/>
</dbReference>
<feature type="domain" description="ECSIT C-terminal" evidence="13">
    <location>
        <begin position="349"/>
        <end position="475"/>
    </location>
</feature>
<dbReference type="SMART" id="SM01284">
    <property type="entry name" value="ECSIT_Cterm"/>
    <property type="match status" value="1"/>
</dbReference>
<accession>A0A177B1A4</accession>
<evidence type="ECO:0000313" key="15">
    <source>
        <dbReference type="Proteomes" id="UP000078046"/>
    </source>
</evidence>
<evidence type="ECO:0000313" key="14">
    <source>
        <dbReference type="EMBL" id="OAF68035.1"/>
    </source>
</evidence>
<name>A0A177B1A4_9BILA</name>
<keyword evidence="11" id="KW-0539">Nucleus</keyword>
<evidence type="ECO:0000256" key="1">
    <source>
        <dbReference type="ARBA" id="ARBA00004123"/>
    </source>
</evidence>
<keyword evidence="15" id="KW-1185">Reference proteome</keyword>
<evidence type="ECO:0000256" key="11">
    <source>
        <dbReference type="ARBA" id="ARBA00023242"/>
    </source>
</evidence>
<comment type="subcellular location">
    <subcellularLocation>
        <location evidence="3">Cytoplasm</location>
    </subcellularLocation>
    <subcellularLocation>
        <location evidence="2">Mitochondrion</location>
    </subcellularLocation>
    <subcellularLocation>
        <location evidence="1">Nucleus</location>
    </subcellularLocation>
</comment>
<dbReference type="PANTHER" id="PTHR13113:SF1">
    <property type="entry name" value="EVOLUTIONARILY CONSERVED SIGNALING INTERMEDIATE IN TOLL PATHWAY, MITOCHONDRIAL"/>
    <property type="match status" value="1"/>
</dbReference>
<dbReference type="Pfam" id="PF14784">
    <property type="entry name" value="ECSIT_C"/>
    <property type="match status" value="1"/>
</dbReference>
<evidence type="ECO:0000256" key="4">
    <source>
        <dbReference type="ARBA" id="ARBA00007674"/>
    </source>
</evidence>
<dbReference type="GO" id="GO:0045087">
    <property type="term" value="P:innate immune response"/>
    <property type="evidence" value="ECO:0007669"/>
    <property type="project" value="UniProtKB-KW"/>
</dbReference>
<evidence type="ECO:0000256" key="12">
    <source>
        <dbReference type="SAM" id="Phobius"/>
    </source>
</evidence>
<evidence type="ECO:0000256" key="8">
    <source>
        <dbReference type="ARBA" id="ARBA00022859"/>
    </source>
</evidence>
<evidence type="ECO:0000256" key="5">
    <source>
        <dbReference type="ARBA" id="ARBA00019998"/>
    </source>
</evidence>
<organism evidence="14 15">
    <name type="scientific">Intoshia linei</name>
    <dbReference type="NCBI Taxonomy" id="1819745"/>
    <lineage>
        <taxon>Eukaryota</taxon>
        <taxon>Metazoa</taxon>
        <taxon>Spiralia</taxon>
        <taxon>Lophotrochozoa</taxon>
        <taxon>Mesozoa</taxon>
        <taxon>Orthonectida</taxon>
        <taxon>Rhopaluridae</taxon>
        <taxon>Intoshia</taxon>
    </lineage>
</organism>
<evidence type="ECO:0000256" key="3">
    <source>
        <dbReference type="ARBA" id="ARBA00004496"/>
    </source>
</evidence>
<keyword evidence="8" id="KW-0391">Immunity</keyword>
<keyword evidence="6" id="KW-0963">Cytoplasm</keyword>
<gene>
    <name evidence="14" type="ORF">A3Q56_04229</name>
</gene>
<keyword evidence="7" id="KW-0399">Innate immunity</keyword>
<dbReference type="Proteomes" id="UP000078046">
    <property type="component" value="Unassembled WGS sequence"/>
</dbReference>
<dbReference type="InterPro" id="IPR010418">
    <property type="entry name" value="ECSIT"/>
</dbReference>
<dbReference type="EMBL" id="LWCA01000526">
    <property type="protein sequence ID" value="OAF68035.1"/>
    <property type="molecule type" value="Genomic_DNA"/>
</dbReference>
<keyword evidence="9" id="KW-0809">Transit peptide</keyword>
<evidence type="ECO:0000256" key="10">
    <source>
        <dbReference type="ARBA" id="ARBA00023128"/>
    </source>
</evidence>
<dbReference type="AlphaFoldDB" id="A0A177B1A4"/>
<proteinExistence type="inferred from homology"/>
<evidence type="ECO:0000256" key="6">
    <source>
        <dbReference type="ARBA" id="ARBA00022490"/>
    </source>
</evidence>
<keyword evidence="10" id="KW-0496">Mitochondrion</keyword>
<evidence type="ECO:0000256" key="2">
    <source>
        <dbReference type="ARBA" id="ARBA00004173"/>
    </source>
</evidence>
<dbReference type="Pfam" id="PF06239">
    <property type="entry name" value="ECSIT_N"/>
    <property type="match status" value="1"/>
</dbReference>
<comment type="similarity">
    <text evidence="4">Belongs to the ECSIT family.</text>
</comment>
<keyword evidence="12" id="KW-1133">Transmembrane helix</keyword>
<feature type="transmembrane region" description="Helical" evidence="12">
    <location>
        <begin position="49"/>
        <end position="69"/>
    </location>
</feature>
<sequence length="477" mass="55639">MVNLAIGLVLGGVTFAALGFTARFNNIKKNNLSTNYKIEIEANKLALKAFGYGSLISISIVGILTAVLYKSLKNKDSKFLSFTLKIDRKISIGKSLYVSDISNSKPITQRVNYKNPLEKKKDMGLSIKYKNQKAIPPYHLIPLKFNSHDPSSDVFFKRPLKNNLFEKFYDTGKETNYENFCYILKSYTTNNPHYQRGLTEFVYQILSNIYRFEDAAYDLKAYKEILKLYPKGKFASSTEWLGVAKWFPKQQECCHMLLHTMQMNGVYPDEQFGYMLMDIFGRYSDVLKQYQRYMFWSPKFLNLPYKPPSILPKKWEHIAKAALVRFWNDYTNNISNFSINDKSIVSIQSETQKEMINQLNPSTILYVKGPDILWYGRQKLFYYTLYSVNNGPTFDDEIFEDRKCQDLRDHTKWKFTYGGDKIYTEEKNEMNQYTEKGGIVYACCIPQINNPDSIRQWIDCLKPSNPILAKLQIVENM</sequence>